<dbReference type="EMBL" id="CP136522">
    <property type="protein sequence ID" value="WOT05841.1"/>
    <property type="molecule type" value="Genomic_DNA"/>
</dbReference>
<keyword evidence="2" id="KW-1185">Reference proteome</keyword>
<dbReference type="GO" id="GO:0016787">
    <property type="term" value="F:hydrolase activity"/>
    <property type="evidence" value="ECO:0007669"/>
    <property type="project" value="UniProtKB-KW"/>
</dbReference>
<dbReference type="CDD" id="cd07067">
    <property type="entry name" value="HP_PGM_like"/>
    <property type="match status" value="1"/>
</dbReference>
<dbReference type="InterPro" id="IPR013078">
    <property type="entry name" value="His_Pase_superF_clade-1"/>
</dbReference>
<evidence type="ECO:0000313" key="2">
    <source>
        <dbReference type="Proteomes" id="UP001529491"/>
    </source>
</evidence>
<dbReference type="Pfam" id="PF00300">
    <property type="entry name" value="His_Phos_1"/>
    <property type="match status" value="1"/>
</dbReference>
<dbReference type="PANTHER" id="PTHR48100">
    <property type="entry name" value="BROAD-SPECIFICITY PHOSPHATASE YOR283W-RELATED"/>
    <property type="match status" value="1"/>
</dbReference>
<organism evidence="1 2">
    <name type="scientific">Shewanella youngdeokensis</name>
    <dbReference type="NCBI Taxonomy" id="2999068"/>
    <lineage>
        <taxon>Bacteria</taxon>
        <taxon>Pseudomonadati</taxon>
        <taxon>Pseudomonadota</taxon>
        <taxon>Gammaproteobacteria</taxon>
        <taxon>Alteromonadales</taxon>
        <taxon>Shewanellaceae</taxon>
        <taxon>Shewanella</taxon>
    </lineage>
</organism>
<dbReference type="PANTHER" id="PTHR48100:SF1">
    <property type="entry name" value="HISTIDINE PHOSPHATASE FAMILY PROTEIN-RELATED"/>
    <property type="match status" value="1"/>
</dbReference>
<evidence type="ECO:0000313" key="1">
    <source>
        <dbReference type="EMBL" id="WOT05841.1"/>
    </source>
</evidence>
<sequence length="213" mass="23656">MPQSTRVILLRHGACEGGNILRGHTDVMLSFAGKEQLNRAFSALLKSKTCQKAQNQVADLVVCSPLLRCALPAKAFALQHQIEFIEQAAFMELNFGEWDGQSFSALYAQFPEQLDAYWADPWQHTPPSGEAIQDFEARIDHAWQALTTEHQGKVIVLVTHGGVIRHLMAKALGVKQCAGIYNALKLPYAATVVLDVLTDNHQQYLSLNWGLDM</sequence>
<dbReference type="EC" id="3.1.3.-" evidence="1"/>
<dbReference type="Gene3D" id="3.40.50.1240">
    <property type="entry name" value="Phosphoglycerate mutase-like"/>
    <property type="match status" value="1"/>
</dbReference>
<dbReference type="Proteomes" id="UP001529491">
    <property type="component" value="Chromosome"/>
</dbReference>
<dbReference type="SMART" id="SM00855">
    <property type="entry name" value="PGAM"/>
    <property type="match status" value="1"/>
</dbReference>
<gene>
    <name evidence="1" type="ORF">RGE70_03150</name>
</gene>
<accession>A0ABZ0K016</accession>
<reference evidence="1 2" key="1">
    <citation type="submission" date="2023-10" db="EMBL/GenBank/DDBJ databases">
        <title>Complete genome sequence of Shewanella sp. DAU334.</title>
        <authorList>
            <person name="Lee Y.-S."/>
            <person name="Jeong H.-R."/>
            <person name="Hwang E.-J."/>
            <person name="Choi Y.-L."/>
            <person name="Kim G.-D."/>
        </authorList>
    </citation>
    <scope>NUCLEOTIDE SEQUENCE [LARGE SCALE GENOMIC DNA]</scope>
    <source>
        <strain evidence="1 2">DAU334</strain>
    </source>
</reference>
<dbReference type="InterPro" id="IPR029033">
    <property type="entry name" value="His_PPase_superfam"/>
</dbReference>
<dbReference type="RefSeq" id="WP_310470104.1">
    <property type="nucleotide sequence ID" value="NZ_CP136522.1"/>
</dbReference>
<name>A0ABZ0K016_9GAMM</name>
<keyword evidence="1" id="KW-0378">Hydrolase</keyword>
<protein>
    <submittedName>
        <fullName evidence="1">Histidine phosphatase family protein</fullName>
        <ecNumber evidence="1">3.1.3.-</ecNumber>
    </submittedName>
</protein>
<dbReference type="InterPro" id="IPR050275">
    <property type="entry name" value="PGM_Phosphatase"/>
</dbReference>
<proteinExistence type="predicted"/>
<dbReference type="SUPFAM" id="SSF53254">
    <property type="entry name" value="Phosphoglycerate mutase-like"/>
    <property type="match status" value="1"/>
</dbReference>